<dbReference type="OrthoDB" id="5328813at2759"/>
<dbReference type="EMBL" id="VFLP01000006">
    <property type="protein sequence ID" value="TRX97525.1"/>
    <property type="molecule type" value="Genomic_DNA"/>
</dbReference>
<comment type="caution">
    <text evidence="2">The sequence shown here is derived from an EMBL/GenBank/DDBJ whole genome shotgun (WGS) entry which is preliminary data.</text>
</comment>
<evidence type="ECO:0000256" key="1">
    <source>
        <dbReference type="SAM" id="MobiDB-lite"/>
    </source>
</evidence>
<proteinExistence type="predicted"/>
<feature type="compositionally biased region" description="Basic and acidic residues" evidence="1">
    <location>
        <begin position="49"/>
        <end position="59"/>
    </location>
</feature>
<accession>A0A553IBF5</accession>
<evidence type="ECO:0000313" key="2">
    <source>
        <dbReference type="EMBL" id="TRX97525.1"/>
    </source>
</evidence>
<organism evidence="2 3">
    <name type="scientific">Xylaria flabelliformis</name>
    <dbReference type="NCBI Taxonomy" id="2512241"/>
    <lineage>
        <taxon>Eukaryota</taxon>
        <taxon>Fungi</taxon>
        <taxon>Dikarya</taxon>
        <taxon>Ascomycota</taxon>
        <taxon>Pezizomycotina</taxon>
        <taxon>Sordariomycetes</taxon>
        <taxon>Xylariomycetidae</taxon>
        <taxon>Xylariales</taxon>
        <taxon>Xylariaceae</taxon>
        <taxon>Xylaria</taxon>
    </lineage>
</organism>
<dbReference type="STRING" id="2512241.A0A553IBF5"/>
<dbReference type="Proteomes" id="UP000319160">
    <property type="component" value="Unassembled WGS sequence"/>
</dbReference>
<protein>
    <submittedName>
        <fullName evidence="2">Uncharacterized protein</fullName>
    </submittedName>
</protein>
<sequence>MNVSDKRKSATHPIRTSVSSRSGNIIAAPPRAQFIRPASTSTSPPGENDNAHERTDSVGKDGGATHAAKEREKTLQDKIAELKRELAANEAEFTRALDRLSQNESETASYWQTKYSNLNQQFLRVDTELRVLRTEVDVREAEKTELREEWELLQRRLSERDDEIRSLRSQISGLKQWVSTTTKKSDQTSDEEFGEAITKLRNGLQNWAVSHFRKSSFELSKTDQTIIDDLSSLVPMYEELAIGETKAAFLQSVVSSILVEMVFNAYFVGLPEEQATRLSQIERYLVDLTVNEWRAMTLSMLRKECAPKMQQETDVVTQNVVSRINRILNNITDAKSTDVRDQALRVLVINSISLARLLVAQKALFKVTMPKILPYQRVLFEADTMDHIGEEDEDSLTSREIRCVTFPGIIKTGDENGKHLQYRNVIAKATTDCIRDRGIAGGQINHHLGVVLSNRKRYSSEPFVAVMVESYALPEQLKQR</sequence>
<dbReference type="AlphaFoldDB" id="A0A553IBF5"/>
<feature type="compositionally biased region" description="Polar residues" evidence="1">
    <location>
        <begin position="14"/>
        <end position="23"/>
    </location>
</feature>
<reference evidence="3" key="1">
    <citation type="submission" date="2019-06" db="EMBL/GenBank/DDBJ databases">
        <title>Draft genome sequence of the griseofulvin-producing fungus Xylaria cubensis strain G536.</title>
        <authorList>
            <person name="Mead M.E."/>
            <person name="Raja H.A."/>
            <person name="Steenwyk J.L."/>
            <person name="Knowles S.L."/>
            <person name="Oberlies N.H."/>
            <person name="Rokas A."/>
        </authorList>
    </citation>
    <scope>NUCLEOTIDE SEQUENCE [LARGE SCALE GENOMIC DNA]</scope>
    <source>
        <strain evidence="3">G536</strain>
    </source>
</reference>
<dbReference type="Gene3D" id="1.10.287.1490">
    <property type="match status" value="1"/>
</dbReference>
<evidence type="ECO:0000313" key="3">
    <source>
        <dbReference type="Proteomes" id="UP000319160"/>
    </source>
</evidence>
<keyword evidence="3" id="KW-1185">Reference proteome</keyword>
<name>A0A553IBF5_9PEZI</name>
<gene>
    <name evidence="2" type="ORF">FHL15_001803</name>
</gene>
<feature type="region of interest" description="Disordered" evidence="1">
    <location>
        <begin position="1"/>
        <end position="71"/>
    </location>
</feature>